<organism evidence="1 2">
    <name type="scientific">Cutibacterium granulosum</name>
    <dbReference type="NCBI Taxonomy" id="33011"/>
    <lineage>
        <taxon>Bacteria</taxon>
        <taxon>Bacillati</taxon>
        <taxon>Actinomycetota</taxon>
        <taxon>Actinomycetes</taxon>
        <taxon>Propionibacteriales</taxon>
        <taxon>Propionibacteriaceae</taxon>
        <taxon>Cutibacterium</taxon>
    </lineage>
</organism>
<dbReference type="RefSeq" id="WP_065860994.1">
    <property type="nucleotide sequence ID" value="NZ_LT906441.1"/>
</dbReference>
<proteinExistence type="predicted"/>
<evidence type="ECO:0000313" key="2">
    <source>
        <dbReference type="Proteomes" id="UP000215332"/>
    </source>
</evidence>
<sequence length="221" mass="22974">MSKSGEALSKALVVAPNAALSVFRTIMDVAIDGAGPLPGARKAAGATLNRKGEVEAAIDALVRSHIGMAGAQGFLANLGGWVTIPMALPANMSALATLQARMVAAISHLRGYDVDDPRVRTAIFTCLLTQDSVDELIRNEKIPSTPMAMATAPVSDPELEKTVATHVVETLGSLATGKRVAVMGMKKIPLLGGGIGAGTDGMATWQVAHYAKEQFPSRRMG</sequence>
<gene>
    <name evidence="1" type="ORF">SAMEA4412665_00320</name>
</gene>
<dbReference type="eggNOG" id="ENOG502ZAV8">
    <property type="taxonomic scope" value="Bacteria"/>
</dbReference>
<dbReference type="AlphaFoldDB" id="A0A239W689"/>
<name>A0A239W689_9ACTN</name>
<dbReference type="EMBL" id="LT906441">
    <property type="protein sequence ID" value="SNV29699.1"/>
    <property type="molecule type" value="Genomic_DNA"/>
</dbReference>
<dbReference type="KEGG" id="cgrn:4412665_00320"/>
<evidence type="ECO:0000313" key="1">
    <source>
        <dbReference type="EMBL" id="SNV29699.1"/>
    </source>
</evidence>
<dbReference type="Proteomes" id="UP000215332">
    <property type="component" value="Chromosome 1"/>
</dbReference>
<accession>A0A239W689</accession>
<reference evidence="1 2" key="1">
    <citation type="submission" date="2017-06" db="EMBL/GenBank/DDBJ databases">
        <authorList>
            <consortium name="Pathogen Informatics"/>
        </authorList>
    </citation>
    <scope>NUCLEOTIDE SEQUENCE [LARGE SCALE GENOMIC DNA]</scope>
    <source>
        <strain evidence="1 2">NCTC11865</strain>
    </source>
</reference>
<protein>
    <submittedName>
        <fullName evidence="1">EcsC protein family</fullName>
    </submittedName>
</protein>